<dbReference type="EMBL" id="QFBC01000003">
    <property type="protein sequence ID" value="PWE56552.1"/>
    <property type="molecule type" value="Genomic_DNA"/>
</dbReference>
<keyword evidence="3" id="KW-1185">Reference proteome</keyword>
<evidence type="ECO:0000313" key="3">
    <source>
        <dbReference type="Proteomes" id="UP000245252"/>
    </source>
</evidence>
<accession>A0A2U2DTD4</accession>
<dbReference type="Proteomes" id="UP000245252">
    <property type="component" value="Unassembled WGS sequence"/>
</dbReference>
<sequence>MRSTNQYMGAIDTIYPDGYRRESLFRDAGEMLSPGPGQGETGLFNRIWTFLSLWQQKRTGRLALRELTDDQLLDIGVSRKEAGMEVAKSYFWD</sequence>
<dbReference type="AlphaFoldDB" id="A0A2U2DTD4"/>
<dbReference type="Pfam" id="PF06568">
    <property type="entry name" value="YjiS-like"/>
    <property type="match status" value="1"/>
</dbReference>
<name>A0A2U2DTD4_9HYPH</name>
<evidence type="ECO:0000313" key="2">
    <source>
        <dbReference type="EMBL" id="PWE56552.1"/>
    </source>
</evidence>
<evidence type="ECO:0000259" key="1">
    <source>
        <dbReference type="Pfam" id="PF06568"/>
    </source>
</evidence>
<organism evidence="2 3">
    <name type="scientific">Metarhizobium album</name>
    <dbReference type="NCBI Taxonomy" id="2182425"/>
    <lineage>
        <taxon>Bacteria</taxon>
        <taxon>Pseudomonadati</taxon>
        <taxon>Pseudomonadota</taxon>
        <taxon>Alphaproteobacteria</taxon>
        <taxon>Hyphomicrobiales</taxon>
        <taxon>Rhizobiaceae</taxon>
        <taxon>Metarhizobium</taxon>
    </lineage>
</organism>
<protein>
    <recommendedName>
        <fullName evidence="1">YjiS-like domain-containing protein</fullName>
    </recommendedName>
</protein>
<dbReference type="OrthoDB" id="8399238at2"/>
<feature type="domain" description="YjiS-like" evidence="1">
    <location>
        <begin position="51"/>
        <end position="82"/>
    </location>
</feature>
<proteinExistence type="predicted"/>
<comment type="caution">
    <text evidence="2">The sequence shown here is derived from an EMBL/GenBank/DDBJ whole genome shotgun (WGS) entry which is preliminary data.</text>
</comment>
<reference evidence="2 3" key="1">
    <citation type="submission" date="2018-05" db="EMBL/GenBank/DDBJ databases">
        <title>The draft genome of strain NS-104.</title>
        <authorList>
            <person name="Hang P."/>
            <person name="Jiang J."/>
        </authorList>
    </citation>
    <scope>NUCLEOTIDE SEQUENCE [LARGE SCALE GENOMIC DNA]</scope>
    <source>
        <strain evidence="2 3">NS-104</strain>
    </source>
</reference>
<gene>
    <name evidence="2" type="ORF">DEM27_09220</name>
</gene>
<dbReference type="InterPro" id="IPR009506">
    <property type="entry name" value="YjiS-like"/>
</dbReference>